<evidence type="ECO:0000313" key="4">
    <source>
        <dbReference type="Proteomes" id="UP000717328"/>
    </source>
</evidence>
<evidence type="ECO:0000256" key="2">
    <source>
        <dbReference type="ARBA" id="ARBA00022840"/>
    </source>
</evidence>
<reference evidence="3" key="1">
    <citation type="submission" date="2021-02" db="EMBL/GenBank/DDBJ databases">
        <authorList>
            <person name="Nieuwenhuis M."/>
            <person name="Van De Peppel L.J.J."/>
        </authorList>
    </citation>
    <scope>NUCLEOTIDE SEQUENCE</scope>
    <source>
        <strain evidence="3">D49</strain>
    </source>
</reference>
<dbReference type="PANTHER" id="PTHR45639">
    <property type="entry name" value="HSC70CB, ISOFORM G-RELATED"/>
    <property type="match status" value="1"/>
</dbReference>
<reference evidence="3" key="2">
    <citation type="submission" date="2021-10" db="EMBL/GenBank/DDBJ databases">
        <title>Phylogenomics reveals ancestral predisposition of the termite-cultivated fungus Termitomyces towards a domesticated lifestyle.</title>
        <authorList>
            <person name="Auxier B."/>
            <person name="Grum-Grzhimaylo A."/>
            <person name="Cardenas M.E."/>
            <person name="Lodge J.D."/>
            <person name="Laessoe T."/>
            <person name="Pedersen O."/>
            <person name="Smith M.E."/>
            <person name="Kuyper T.W."/>
            <person name="Franco-Molano E.A."/>
            <person name="Baroni T.J."/>
            <person name="Aanen D.K."/>
        </authorList>
    </citation>
    <scope>NUCLEOTIDE SEQUENCE</scope>
    <source>
        <strain evidence="3">D49</strain>
    </source>
</reference>
<dbReference type="Gene3D" id="3.90.640.10">
    <property type="entry name" value="Actin, Chain A, domain 4"/>
    <property type="match status" value="1"/>
</dbReference>
<protein>
    <submittedName>
        <fullName evidence="3">Uncharacterized protein</fullName>
    </submittedName>
</protein>
<dbReference type="PANTHER" id="PTHR45639:SF32">
    <property type="entry name" value="HEAT SHOCK PROTEIN PDR13"/>
    <property type="match status" value="1"/>
</dbReference>
<dbReference type="Pfam" id="PF00012">
    <property type="entry name" value="HSP70"/>
    <property type="match status" value="1"/>
</dbReference>
<dbReference type="Proteomes" id="UP000717328">
    <property type="component" value="Unassembled WGS sequence"/>
</dbReference>
<dbReference type="GO" id="GO:0140662">
    <property type="term" value="F:ATP-dependent protein folding chaperone"/>
    <property type="evidence" value="ECO:0007669"/>
    <property type="project" value="InterPro"/>
</dbReference>
<keyword evidence="4" id="KW-1185">Reference proteome</keyword>
<keyword evidence="1" id="KW-0547">Nucleotide-binding</keyword>
<dbReference type="InterPro" id="IPR013126">
    <property type="entry name" value="Hsp_70_fam"/>
</dbReference>
<evidence type="ECO:0000313" key="3">
    <source>
        <dbReference type="EMBL" id="KAG5651677.1"/>
    </source>
</evidence>
<dbReference type="Gene3D" id="3.30.420.40">
    <property type="match status" value="2"/>
</dbReference>
<gene>
    <name evidence="3" type="ORF">H0H81_007838</name>
</gene>
<dbReference type="GO" id="GO:0005524">
    <property type="term" value="F:ATP binding"/>
    <property type="evidence" value="ECO:0007669"/>
    <property type="project" value="UniProtKB-KW"/>
</dbReference>
<dbReference type="AlphaFoldDB" id="A0A9P7GJ97"/>
<dbReference type="GO" id="GO:0005829">
    <property type="term" value="C:cytosol"/>
    <property type="evidence" value="ECO:0007669"/>
    <property type="project" value="TreeGrafter"/>
</dbReference>
<dbReference type="GO" id="GO:0005634">
    <property type="term" value="C:nucleus"/>
    <property type="evidence" value="ECO:0007669"/>
    <property type="project" value="TreeGrafter"/>
</dbReference>
<dbReference type="Gene3D" id="3.30.30.30">
    <property type="match status" value="1"/>
</dbReference>
<proteinExistence type="predicted"/>
<evidence type="ECO:0000256" key="1">
    <source>
        <dbReference type="ARBA" id="ARBA00022741"/>
    </source>
</evidence>
<dbReference type="OrthoDB" id="29851at2759"/>
<comment type="caution">
    <text evidence="3">The sequence shown here is derived from an EMBL/GenBank/DDBJ whole genome shotgun (WGS) entry which is preliminary data.</text>
</comment>
<name>A0A9P7GJ97_9AGAR</name>
<keyword evidence="2" id="KW-0067">ATP-binding</keyword>
<dbReference type="SUPFAM" id="SSF53067">
    <property type="entry name" value="Actin-like ATPase domain"/>
    <property type="match status" value="2"/>
</dbReference>
<dbReference type="InterPro" id="IPR043129">
    <property type="entry name" value="ATPase_NBD"/>
</dbReference>
<accession>A0A9P7GJ97</accession>
<organism evidence="3 4">
    <name type="scientific">Sphagnurus paluster</name>
    <dbReference type="NCBI Taxonomy" id="117069"/>
    <lineage>
        <taxon>Eukaryota</taxon>
        <taxon>Fungi</taxon>
        <taxon>Dikarya</taxon>
        <taxon>Basidiomycota</taxon>
        <taxon>Agaricomycotina</taxon>
        <taxon>Agaricomycetes</taxon>
        <taxon>Agaricomycetidae</taxon>
        <taxon>Agaricales</taxon>
        <taxon>Tricholomatineae</taxon>
        <taxon>Lyophyllaceae</taxon>
        <taxon>Sphagnurus</taxon>
    </lineage>
</organism>
<dbReference type="EMBL" id="JABCKI010000212">
    <property type="protein sequence ID" value="KAG5651677.1"/>
    <property type="molecule type" value="Genomic_DNA"/>
</dbReference>
<sequence>MQINELDVSFLSPLLPSLLLIEDEHNIRLNAEAANINANIGSLKCLLAFIGGEFTEKNGDLLPFVLKEMQDGVIGVQVGLSGGGTQVFPALELVSLFIRRIIATTSAIAHSEVIRAVITIPGWFSDTQKHAMAEACKMAGLKIFGVITETMAAHIRCVASHLKTVSTAEYNVFFIDIGHTATSLSILSLCNGKPIVKCEIFDTSFGGRDIDIAILNHLGTLEPELLSQRLSE</sequence>